<dbReference type="Gene3D" id="3.30.1950.10">
    <property type="entry name" value="wza like domain"/>
    <property type="match status" value="1"/>
</dbReference>
<feature type="domain" description="Polysaccharide export protein N-terminal" evidence="2">
    <location>
        <begin position="19"/>
        <end position="92"/>
    </location>
</feature>
<dbReference type="PANTHER" id="PTHR33619:SF3">
    <property type="entry name" value="POLYSACCHARIDE EXPORT PROTEIN GFCE-RELATED"/>
    <property type="match status" value="1"/>
</dbReference>
<dbReference type="RefSeq" id="WP_266343367.1">
    <property type="nucleotide sequence ID" value="NZ_JAPKNH010000002.1"/>
</dbReference>
<evidence type="ECO:0000313" key="4">
    <source>
        <dbReference type="EMBL" id="MFC5515311.1"/>
    </source>
</evidence>
<sequence length="419" mass="44950">MLLGAPALAAANSGRSLGADLLLAPGDTLKFDILDDDKEPVDLLIASDGSMQAPYLGSVSVAGLTVAAALDHLNARYIERKIFVTPKIGLSVAAYRPVFVIGDVRQPGTFPFQADLTVEKAMGLAGGQITAANVEDPILARSRLHGELEAIETTIIREGLAIGRLTALLADREVIQDNDIPVSARAYMKGPVAETMRAVELRILQSDRQGFAAQQAILVEGIAEAVRGQDLLQELSGKVTQTIEFSRADLERGQGLQKRGIKTLTDVSNLERQLTMEEARQLQVLSDLSDGRRGIGTLKRQLAELEHARHMQALIDLQTHTAGLATAISSRRASEEQLMLLSALSAQEMAANREVVLDFTVRRSTAEGDADLRATPATRLQPGDVVVVSIRSTHDNAPLATVLPSVQSRVEPMGAQPSQ</sequence>
<dbReference type="PANTHER" id="PTHR33619">
    <property type="entry name" value="POLYSACCHARIDE EXPORT PROTEIN GFCE-RELATED"/>
    <property type="match status" value="1"/>
</dbReference>
<dbReference type="InterPro" id="IPR003715">
    <property type="entry name" value="Poly_export_N"/>
</dbReference>
<dbReference type="EMBL" id="JBHSML010000002">
    <property type="protein sequence ID" value="MFC5515311.1"/>
    <property type="molecule type" value="Genomic_DNA"/>
</dbReference>
<keyword evidence="1" id="KW-0732">Signal</keyword>
<gene>
    <name evidence="4" type="ORF">ACFPP9_05970</name>
</gene>
<comment type="caution">
    <text evidence="4">The sequence shown here is derived from an EMBL/GenBank/DDBJ whole genome shotgun (WGS) entry which is preliminary data.</text>
</comment>
<evidence type="ECO:0000259" key="3">
    <source>
        <dbReference type="Pfam" id="PF10531"/>
    </source>
</evidence>
<dbReference type="InterPro" id="IPR049712">
    <property type="entry name" value="Poly_export"/>
</dbReference>
<protein>
    <submittedName>
        <fullName evidence="4">Polysaccharide biosynthesis/export family protein</fullName>
    </submittedName>
</protein>
<evidence type="ECO:0000313" key="5">
    <source>
        <dbReference type="Proteomes" id="UP001596150"/>
    </source>
</evidence>
<evidence type="ECO:0000256" key="1">
    <source>
        <dbReference type="ARBA" id="ARBA00022729"/>
    </source>
</evidence>
<keyword evidence="5" id="KW-1185">Reference proteome</keyword>
<dbReference type="Proteomes" id="UP001596150">
    <property type="component" value="Unassembled WGS sequence"/>
</dbReference>
<reference evidence="5" key="1">
    <citation type="journal article" date="2019" name="Int. J. Syst. Evol. Microbiol.">
        <title>The Global Catalogue of Microorganisms (GCM) 10K type strain sequencing project: providing services to taxonomists for standard genome sequencing and annotation.</title>
        <authorList>
            <consortium name="The Broad Institute Genomics Platform"/>
            <consortium name="The Broad Institute Genome Sequencing Center for Infectious Disease"/>
            <person name="Wu L."/>
            <person name="Ma J."/>
        </authorList>
    </citation>
    <scope>NUCLEOTIDE SEQUENCE [LARGE SCALE GENOMIC DNA]</scope>
    <source>
        <strain evidence="5">KACC 12633</strain>
    </source>
</reference>
<organism evidence="4 5">
    <name type="scientific">Kaistia terrae</name>
    <dbReference type="NCBI Taxonomy" id="537017"/>
    <lineage>
        <taxon>Bacteria</taxon>
        <taxon>Pseudomonadati</taxon>
        <taxon>Pseudomonadota</taxon>
        <taxon>Alphaproteobacteria</taxon>
        <taxon>Hyphomicrobiales</taxon>
        <taxon>Kaistiaceae</taxon>
        <taxon>Kaistia</taxon>
    </lineage>
</organism>
<name>A0ABW0PRN9_9HYPH</name>
<dbReference type="Pfam" id="PF10531">
    <property type="entry name" value="SLBB"/>
    <property type="match status" value="1"/>
</dbReference>
<evidence type="ECO:0000259" key="2">
    <source>
        <dbReference type="Pfam" id="PF02563"/>
    </source>
</evidence>
<dbReference type="Pfam" id="PF02563">
    <property type="entry name" value="Poly_export"/>
    <property type="match status" value="1"/>
</dbReference>
<accession>A0ABW0PRN9</accession>
<dbReference type="Gene3D" id="3.10.560.10">
    <property type="entry name" value="Outer membrane lipoprotein wza domain like"/>
    <property type="match status" value="1"/>
</dbReference>
<dbReference type="InterPro" id="IPR019554">
    <property type="entry name" value="Soluble_ligand-bd"/>
</dbReference>
<proteinExistence type="predicted"/>
<feature type="domain" description="Soluble ligand binding" evidence="3">
    <location>
        <begin position="98"/>
        <end position="147"/>
    </location>
</feature>